<gene>
    <name evidence="2" type="ORF">SAMN05421879_1416</name>
</gene>
<proteinExistence type="predicted"/>
<sequence>MDPIEAVRRCGGRASIRQLRAAGVRHRDLNAAVRDGHLVRSRRGRYRLADLATHLDVAIELTATLSHRSAALHHGLEVATVPERPEVVVRRNRNLTEDQRRRATVRWRDLPPEAVHEGVTTVLRTVLDCARDLPFTEALAVADSALRRDLVDVDRLRAAAAKERGPGAPAARRVALAADGMAANPFESALRALALDAGLQVQPQVQVTASGLFAMVDLADEGRRLVVEAESFEFHATRRGFRKDVRRYSELVVFGWTVLRFTWEDVMFQPGYVRWALESWRRAHDAGARVPAPPTHLRRLA</sequence>
<keyword evidence="3" id="KW-1185">Reference proteome</keyword>
<dbReference type="InterPro" id="IPR011335">
    <property type="entry name" value="Restrct_endonuc-II-like"/>
</dbReference>
<evidence type="ECO:0000313" key="2">
    <source>
        <dbReference type="EMBL" id="SOC58449.1"/>
    </source>
</evidence>
<organism evidence="2 3">
    <name type="scientific">Ornithinimicrobium cerasi</name>
    <dbReference type="NCBI Taxonomy" id="2248773"/>
    <lineage>
        <taxon>Bacteria</taxon>
        <taxon>Bacillati</taxon>
        <taxon>Actinomycetota</taxon>
        <taxon>Actinomycetes</taxon>
        <taxon>Micrococcales</taxon>
        <taxon>Ornithinimicrobiaceae</taxon>
        <taxon>Ornithinimicrobium</taxon>
    </lineage>
</organism>
<accession>A0A285VWL5</accession>
<feature type="domain" description="DUF559" evidence="1">
    <location>
        <begin position="215"/>
        <end position="273"/>
    </location>
</feature>
<evidence type="ECO:0000313" key="3">
    <source>
        <dbReference type="Proteomes" id="UP000219688"/>
    </source>
</evidence>
<evidence type="ECO:0000259" key="1">
    <source>
        <dbReference type="Pfam" id="PF04480"/>
    </source>
</evidence>
<reference evidence="3" key="1">
    <citation type="submission" date="2017-08" db="EMBL/GenBank/DDBJ databases">
        <authorList>
            <person name="Varghese N."/>
            <person name="Submissions S."/>
        </authorList>
    </citation>
    <scope>NUCLEOTIDE SEQUENCE [LARGE SCALE GENOMIC DNA]</scope>
    <source>
        <strain evidence="3">USBA17B2</strain>
    </source>
</reference>
<dbReference type="AlphaFoldDB" id="A0A285VWL5"/>
<dbReference type="EMBL" id="OBQK01000041">
    <property type="protein sequence ID" value="SOC58449.1"/>
    <property type="molecule type" value="Genomic_DNA"/>
</dbReference>
<dbReference type="InterPro" id="IPR007569">
    <property type="entry name" value="DUF559"/>
</dbReference>
<dbReference type="Proteomes" id="UP000219688">
    <property type="component" value="Unassembled WGS sequence"/>
</dbReference>
<name>A0A285VWL5_9MICO</name>
<dbReference type="SUPFAM" id="SSF52980">
    <property type="entry name" value="Restriction endonuclease-like"/>
    <property type="match status" value="1"/>
</dbReference>
<protein>
    <recommendedName>
        <fullName evidence="1">DUF559 domain-containing protein</fullName>
    </recommendedName>
</protein>
<dbReference type="Pfam" id="PF04480">
    <property type="entry name" value="DUF559"/>
    <property type="match status" value="1"/>
</dbReference>